<dbReference type="Gene3D" id="3.40.50.2300">
    <property type="match status" value="1"/>
</dbReference>
<dbReference type="InterPro" id="IPR025662">
    <property type="entry name" value="Sigma_54_int_dom_ATP-bd_1"/>
</dbReference>
<dbReference type="PROSITE" id="PS00675">
    <property type="entry name" value="SIGMA54_INTERACT_1"/>
    <property type="match status" value="1"/>
</dbReference>
<dbReference type="PANTHER" id="PTHR32071">
    <property type="entry name" value="TRANSCRIPTIONAL REGULATORY PROTEIN"/>
    <property type="match status" value="1"/>
</dbReference>
<keyword evidence="4" id="KW-0804">Transcription</keyword>
<dbReference type="SUPFAM" id="SSF52172">
    <property type="entry name" value="CheY-like"/>
    <property type="match status" value="1"/>
</dbReference>
<accession>A0A1H8JAH0</accession>
<evidence type="ECO:0000256" key="4">
    <source>
        <dbReference type="ARBA" id="ARBA00023163"/>
    </source>
</evidence>
<evidence type="ECO:0000256" key="3">
    <source>
        <dbReference type="ARBA" id="ARBA00023015"/>
    </source>
</evidence>
<feature type="domain" description="Sigma-54 factor interaction" evidence="6">
    <location>
        <begin position="143"/>
        <end position="372"/>
    </location>
</feature>
<keyword evidence="8" id="KW-0238">DNA-binding</keyword>
<evidence type="ECO:0000256" key="2">
    <source>
        <dbReference type="ARBA" id="ARBA00022840"/>
    </source>
</evidence>
<dbReference type="Pfam" id="PF02954">
    <property type="entry name" value="HTH_8"/>
    <property type="match status" value="1"/>
</dbReference>
<dbReference type="STRING" id="551995.SAMN05192574_104100"/>
<dbReference type="SMART" id="SM00382">
    <property type="entry name" value="AAA"/>
    <property type="match status" value="1"/>
</dbReference>
<dbReference type="GO" id="GO:0043565">
    <property type="term" value="F:sequence-specific DNA binding"/>
    <property type="evidence" value="ECO:0007669"/>
    <property type="project" value="InterPro"/>
</dbReference>
<dbReference type="EMBL" id="FOCL01000004">
    <property type="protein sequence ID" value="SEN77425.1"/>
    <property type="molecule type" value="Genomic_DNA"/>
</dbReference>
<dbReference type="InterPro" id="IPR002078">
    <property type="entry name" value="Sigma_54_int"/>
</dbReference>
<dbReference type="PRINTS" id="PR01590">
    <property type="entry name" value="HTHFIS"/>
</dbReference>
<dbReference type="CDD" id="cd00009">
    <property type="entry name" value="AAA"/>
    <property type="match status" value="1"/>
</dbReference>
<proteinExistence type="predicted"/>
<keyword evidence="1" id="KW-0547">Nucleotide-binding</keyword>
<dbReference type="PROSITE" id="PS50110">
    <property type="entry name" value="RESPONSE_REGULATORY"/>
    <property type="match status" value="1"/>
</dbReference>
<dbReference type="Gene3D" id="1.10.8.60">
    <property type="match status" value="1"/>
</dbReference>
<keyword evidence="9" id="KW-1185">Reference proteome</keyword>
<feature type="domain" description="Response regulatory" evidence="7">
    <location>
        <begin position="4"/>
        <end position="118"/>
    </location>
</feature>
<dbReference type="InterPro" id="IPR009057">
    <property type="entry name" value="Homeodomain-like_sf"/>
</dbReference>
<evidence type="ECO:0000256" key="5">
    <source>
        <dbReference type="PROSITE-ProRule" id="PRU00169"/>
    </source>
</evidence>
<organism evidence="8 9">
    <name type="scientific">Mucilaginibacter gossypiicola</name>
    <dbReference type="NCBI Taxonomy" id="551995"/>
    <lineage>
        <taxon>Bacteria</taxon>
        <taxon>Pseudomonadati</taxon>
        <taxon>Bacteroidota</taxon>
        <taxon>Sphingobacteriia</taxon>
        <taxon>Sphingobacteriales</taxon>
        <taxon>Sphingobacteriaceae</taxon>
        <taxon>Mucilaginibacter</taxon>
    </lineage>
</organism>
<dbReference type="Pfam" id="PF00072">
    <property type="entry name" value="Response_reg"/>
    <property type="match status" value="1"/>
</dbReference>
<keyword evidence="2" id="KW-0067">ATP-binding</keyword>
<dbReference type="GO" id="GO:0006355">
    <property type="term" value="P:regulation of DNA-templated transcription"/>
    <property type="evidence" value="ECO:0007669"/>
    <property type="project" value="InterPro"/>
</dbReference>
<gene>
    <name evidence="8" type="ORF">SAMN05192574_104100</name>
</gene>
<dbReference type="InterPro" id="IPR027417">
    <property type="entry name" value="P-loop_NTPase"/>
</dbReference>
<dbReference type="InterPro" id="IPR001789">
    <property type="entry name" value="Sig_transdc_resp-reg_receiver"/>
</dbReference>
<reference evidence="9" key="1">
    <citation type="submission" date="2016-10" db="EMBL/GenBank/DDBJ databases">
        <authorList>
            <person name="Varghese N."/>
            <person name="Submissions S."/>
        </authorList>
    </citation>
    <scope>NUCLEOTIDE SEQUENCE [LARGE SCALE GENOMIC DNA]</scope>
    <source>
        <strain evidence="9">Gh-48</strain>
    </source>
</reference>
<dbReference type="PROSITE" id="PS00676">
    <property type="entry name" value="SIGMA54_INTERACT_2"/>
    <property type="match status" value="1"/>
</dbReference>
<dbReference type="SUPFAM" id="SSF52540">
    <property type="entry name" value="P-loop containing nucleoside triphosphate hydrolases"/>
    <property type="match status" value="1"/>
</dbReference>
<evidence type="ECO:0000313" key="8">
    <source>
        <dbReference type="EMBL" id="SEN77425.1"/>
    </source>
</evidence>
<dbReference type="InterPro" id="IPR011006">
    <property type="entry name" value="CheY-like_superfamily"/>
</dbReference>
<dbReference type="OrthoDB" id="9767722at2"/>
<dbReference type="FunFam" id="3.40.50.300:FF:000006">
    <property type="entry name" value="DNA-binding transcriptional regulator NtrC"/>
    <property type="match status" value="1"/>
</dbReference>
<dbReference type="InterPro" id="IPR058031">
    <property type="entry name" value="AAA_lid_NorR"/>
</dbReference>
<dbReference type="Gene3D" id="1.10.10.60">
    <property type="entry name" value="Homeodomain-like"/>
    <property type="match status" value="1"/>
</dbReference>
<dbReference type="Pfam" id="PF25601">
    <property type="entry name" value="AAA_lid_14"/>
    <property type="match status" value="1"/>
</dbReference>
<dbReference type="SMART" id="SM00448">
    <property type="entry name" value="REC"/>
    <property type="match status" value="1"/>
</dbReference>
<protein>
    <submittedName>
        <fullName evidence="8">DNA-binding transcriptional response regulator, NtrC family, contains REC, AAA-type ATPase, and a Fis-type DNA-binding domains</fullName>
    </submittedName>
</protein>
<evidence type="ECO:0000313" key="9">
    <source>
        <dbReference type="Proteomes" id="UP000198942"/>
    </source>
</evidence>
<sequence length="446" mass="50254">MKSSILIIDDEVKLSELMARILVLEGYHVIQAPNAKAGLRLIEREDVRVVLSDVKLPDANGVELVQRIKQMKPYIEIINLTAFGTISDGVLAIKNGAFDYLTKGDDNDKIIPLVSKALDKANLQYHINELQNEVETLHGFPIVLGQSPAILEAVELAKKVARTDATVLLLGETGTGKEVFAEAIHYESLRKDKPFVAVNCSAFSKELLESELFGYKAGAFTGALKDKKGLFEEANGGTIFLDELGEMSHDLQAKLLRVLENGTFIKIGETRTVKVNVRLIAATNRDLQKESEDGHFRLDLFYRLSGFSIVLPPLRDRMGDIEVLARHFIKLYSAKVKKKQPDVDENFFKLLNQHKWNGNIRELKNVIERVIILMDEPMLTPKLLPNEFHNGGYYDLVALDLDSVERHHIRRILKYVKGNKSEAARVLGIGLATLYRKIEEYHIIMN</sequence>
<dbReference type="GO" id="GO:0000160">
    <property type="term" value="P:phosphorelay signal transduction system"/>
    <property type="evidence" value="ECO:0007669"/>
    <property type="project" value="InterPro"/>
</dbReference>
<dbReference type="GO" id="GO:0005524">
    <property type="term" value="F:ATP binding"/>
    <property type="evidence" value="ECO:0007669"/>
    <property type="project" value="UniProtKB-KW"/>
</dbReference>
<dbReference type="Proteomes" id="UP000198942">
    <property type="component" value="Unassembled WGS sequence"/>
</dbReference>
<keyword evidence="3" id="KW-0805">Transcription regulation</keyword>
<name>A0A1H8JAH0_9SPHI</name>
<keyword evidence="5" id="KW-0597">Phosphoprotein</keyword>
<dbReference type="AlphaFoldDB" id="A0A1H8JAH0"/>
<dbReference type="PROSITE" id="PS50045">
    <property type="entry name" value="SIGMA54_INTERACT_4"/>
    <property type="match status" value="1"/>
</dbReference>
<dbReference type="Pfam" id="PF00158">
    <property type="entry name" value="Sigma54_activat"/>
    <property type="match status" value="1"/>
</dbReference>
<dbReference type="SUPFAM" id="SSF46689">
    <property type="entry name" value="Homeodomain-like"/>
    <property type="match status" value="1"/>
</dbReference>
<evidence type="ECO:0000259" key="6">
    <source>
        <dbReference type="PROSITE" id="PS50045"/>
    </source>
</evidence>
<evidence type="ECO:0000259" key="7">
    <source>
        <dbReference type="PROSITE" id="PS50110"/>
    </source>
</evidence>
<dbReference type="Gene3D" id="3.40.50.300">
    <property type="entry name" value="P-loop containing nucleotide triphosphate hydrolases"/>
    <property type="match status" value="1"/>
</dbReference>
<dbReference type="InterPro" id="IPR002197">
    <property type="entry name" value="HTH_Fis"/>
</dbReference>
<dbReference type="PANTHER" id="PTHR32071:SF121">
    <property type="entry name" value="SIGMA L-DEPENDENT TRANSCRIPTIONAL REGULATOR YQIR-RELATED"/>
    <property type="match status" value="1"/>
</dbReference>
<dbReference type="InterPro" id="IPR003593">
    <property type="entry name" value="AAA+_ATPase"/>
</dbReference>
<evidence type="ECO:0000256" key="1">
    <source>
        <dbReference type="ARBA" id="ARBA00022741"/>
    </source>
</evidence>
<feature type="modified residue" description="4-aspartylphosphate" evidence="5">
    <location>
        <position position="53"/>
    </location>
</feature>
<dbReference type="RefSeq" id="WP_091211218.1">
    <property type="nucleotide sequence ID" value="NZ_FOCL01000004.1"/>
</dbReference>
<dbReference type="InterPro" id="IPR025943">
    <property type="entry name" value="Sigma_54_int_dom_ATP-bd_2"/>
</dbReference>